<dbReference type="Proteomes" id="UP000639338">
    <property type="component" value="Unassembled WGS sequence"/>
</dbReference>
<dbReference type="InterPro" id="IPR052435">
    <property type="entry name" value="YY1-Transcr_Regul"/>
</dbReference>
<protein>
    <submittedName>
        <fullName evidence="5">Uncharacterized protein</fullName>
    </submittedName>
</protein>
<feature type="compositionally biased region" description="Acidic residues" evidence="4">
    <location>
        <begin position="200"/>
        <end position="214"/>
    </location>
</feature>
<evidence type="ECO:0000313" key="5">
    <source>
        <dbReference type="EMBL" id="KAF7991088.1"/>
    </source>
</evidence>
<dbReference type="GO" id="GO:0003712">
    <property type="term" value="F:transcription coregulator activity"/>
    <property type="evidence" value="ECO:0007669"/>
    <property type="project" value="TreeGrafter"/>
</dbReference>
<dbReference type="AlphaFoldDB" id="A0A834XR81"/>
<dbReference type="PANTHER" id="PTHR16088:SF3">
    <property type="entry name" value="GON-4-LIKE PROTEIN"/>
    <property type="match status" value="1"/>
</dbReference>
<keyword evidence="1" id="KW-0805">Transcription regulation</keyword>
<keyword evidence="3" id="KW-0539">Nucleus</keyword>
<accession>A0A834XR81</accession>
<feature type="region of interest" description="Disordered" evidence="4">
    <location>
        <begin position="1"/>
        <end position="24"/>
    </location>
</feature>
<sequence length="767" mass="89183">MDSTYQTLVSEQNSSQDSTLESLTNSSKKYNLSFTMNLDEDIDSEFSSDSEKVDLKIDVEEVDNYETPKKRCRYDDNDKITGINEMEEEIERQLDAKAAKTNLTATNVKNILKHVIMNEDVISMVHNKVHNSDEKILYEPKLTRSKAKELASSMPDLPWNITPKKKTVSPHMQVLVNNDLLHEDSSDDEYDPNKDHPEPSEDEGDTVEGSDIDSEPLTPISVVNTTEPIDTNIIQENHYNFNDNEFKIPVAPYVLTEEESIGQRTRSKLCLSETPIEQLEREFIPPDILPDMYHNGHLANDPNWGELFNSNGLFLDDDDINDPSYNILEDNETETVDKEELRSDKTVKVSKKEKDLLYEELNDFNNMSTNNSLPKLNNDQSRKKKSLDGINLMESHLNNSSNEIMYDSFQVFEEPTVRCHVSQEQCNIISYQLEQHVQLMTQHFMMSYMHPKSEIHVQSTECKNNLNNLIQLQHPNQPLFYISNLPDAMKLINVWENKLDDKTFCESYVKQLEFDMEHGINQSKRRHKYVAKFNSELLELLMESKALMYPELLPHIPFRVETLFQTNLTYCKSEENLLALGVEKYLPYVKSSGRRFRSTKYTVYDAMCHVCKELMPNRKPDRLVNWMSSLRRPNVPYNAVQFYYEHGYAPVVTYNIPLKRENKSPKNCETSLLPKTWQDWIKNKEKKKTPSSTPTNNNVRTLYKILPIKTAIPVEINQMINNPNNSLKTKKVIKSKNTTKQLAKTVNVKNLRHKHKIYQKQLTKHKT</sequence>
<organism evidence="5 6">
    <name type="scientific">Aphidius gifuensis</name>
    <name type="common">Parasitoid wasp</name>
    <dbReference type="NCBI Taxonomy" id="684658"/>
    <lineage>
        <taxon>Eukaryota</taxon>
        <taxon>Metazoa</taxon>
        <taxon>Ecdysozoa</taxon>
        <taxon>Arthropoda</taxon>
        <taxon>Hexapoda</taxon>
        <taxon>Insecta</taxon>
        <taxon>Pterygota</taxon>
        <taxon>Neoptera</taxon>
        <taxon>Endopterygota</taxon>
        <taxon>Hymenoptera</taxon>
        <taxon>Apocrita</taxon>
        <taxon>Ichneumonoidea</taxon>
        <taxon>Braconidae</taxon>
        <taxon>Aphidiinae</taxon>
        <taxon>Aphidius</taxon>
    </lineage>
</organism>
<evidence type="ECO:0000313" key="6">
    <source>
        <dbReference type="Proteomes" id="UP000639338"/>
    </source>
</evidence>
<evidence type="ECO:0000256" key="2">
    <source>
        <dbReference type="ARBA" id="ARBA00023163"/>
    </source>
</evidence>
<feature type="region of interest" description="Disordered" evidence="4">
    <location>
        <begin position="183"/>
        <end position="224"/>
    </location>
</feature>
<gene>
    <name evidence="5" type="ORF">HCN44_002650</name>
</gene>
<keyword evidence="6" id="KW-1185">Reference proteome</keyword>
<evidence type="ECO:0000256" key="4">
    <source>
        <dbReference type="SAM" id="MobiDB-lite"/>
    </source>
</evidence>
<dbReference type="PANTHER" id="PTHR16088">
    <property type="entry name" value="YY1 ASSOCIATED PROTEIN-RELATED"/>
    <property type="match status" value="1"/>
</dbReference>
<name>A0A834XR81_APHGI</name>
<comment type="caution">
    <text evidence="5">The sequence shown here is derived from an EMBL/GenBank/DDBJ whole genome shotgun (WGS) entry which is preliminary data.</text>
</comment>
<keyword evidence="2" id="KW-0804">Transcription</keyword>
<dbReference type="GO" id="GO:0005634">
    <property type="term" value="C:nucleus"/>
    <property type="evidence" value="ECO:0007669"/>
    <property type="project" value="TreeGrafter"/>
</dbReference>
<dbReference type="OrthoDB" id="6257037at2759"/>
<reference evidence="5 6" key="1">
    <citation type="submission" date="2020-08" db="EMBL/GenBank/DDBJ databases">
        <title>Aphidius gifuensis genome sequencing and assembly.</title>
        <authorList>
            <person name="Du Z."/>
        </authorList>
    </citation>
    <scope>NUCLEOTIDE SEQUENCE [LARGE SCALE GENOMIC DNA]</scope>
    <source>
        <strain evidence="5">YNYX2018</strain>
        <tissue evidence="5">Adults</tissue>
    </source>
</reference>
<evidence type="ECO:0000256" key="1">
    <source>
        <dbReference type="ARBA" id="ARBA00023015"/>
    </source>
</evidence>
<evidence type="ECO:0000256" key="3">
    <source>
        <dbReference type="ARBA" id="ARBA00023242"/>
    </source>
</evidence>
<dbReference type="EMBL" id="JACMRX010000004">
    <property type="protein sequence ID" value="KAF7991088.1"/>
    <property type="molecule type" value="Genomic_DNA"/>
</dbReference>
<proteinExistence type="predicted"/>
<dbReference type="GO" id="GO:0006355">
    <property type="term" value="P:regulation of DNA-templated transcription"/>
    <property type="evidence" value="ECO:0007669"/>
    <property type="project" value="TreeGrafter"/>
</dbReference>